<dbReference type="Proteomes" id="UP001630127">
    <property type="component" value="Unassembled WGS sequence"/>
</dbReference>
<gene>
    <name evidence="1" type="ORF">ACH5RR_040326</name>
</gene>
<dbReference type="PANTHER" id="PTHR10775">
    <property type="entry name" value="OS08G0208400 PROTEIN"/>
    <property type="match status" value="1"/>
</dbReference>
<keyword evidence="2" id="KW-1185">Reference proteome</keyword>
<dbReference type="EMBL" id="JBJUIK010000017">
    <property type="protein sequence ID" value="KAL3497594.1"/>
    <property type="molecule type" value="Genomic_DNA"/>
</dbReference>
<dbReference type="Pfam" id="PF02992">
    <property type="entry name" value="Transposase_21"/>
    <property type="match status" value="1"/>
</dbReference>
<organism evidence="1 2">
    <name type="scientific">Cinchona calisaya</name>
    <dbReference type="NCBI Taxonomy" id="153742"/>
    <lineage>
        <taxon>Eukaryota</taxon>
        <taxon>Viridiplantae</taxon>
        <taxon>Streptophyta</taxon>
        <taxon>Embryophyta</taxon>
        <taxon>Tracheophyta</taxon>
        <taxon>Spermatophyta</taxon>
        <taxon>Magnoliopsida</taxon>
        <taxon>eudicotyledons</taxon>
        <taxon>Gunneridae</taxon>
        <taxon>Pentapetalae</taxon>
        <taxon>asterids</taxon>
        <taxon>lamiids</taxon>
        <taxon>Gentianales</taxon>
        <taxon>Rubiaceae</taxon>
        <taxon>Cinchonoideae</taxon>
        <taxon>Cinchoneae</taxon>
        <taxon>Cinchona</taxon>
    </lineage>
</organism>
<dbReference type="AlphaFoldDB" id="A0ABD2XRR0"/>
<reference evidence="1 2" key="1">
    <citation type="submission" date="2024-11" db="EMBL/GenBank/DDBJ databases">
        <title>A near-complete genome assembly of Cinchona calisaya.</title>
        <authorList>
            <person name="Lian D.C."/>
            <person name="Zhao X.W."/>
            <person name="Wei L."/>
        </authorList>
    </citation>
    <scope>NUCLEOTIDE SEQUENCE [LARGE SCALE GENOMIC DNA]</scope>
    <source>
        <tissue evidence="1">Nenye</tissue>
    </source>
</reference>
<dbReference type="PANTHER" id="PTHR10775:SF177">
    <property type="entry name" value="TNP2, PARTIAL"/>
    <property type="match status" value="1"/>
</dbReference>
<proteinExistence type="predicted"/>
<dbReference type="InterPro" id="IPR004242">
    <property type="entry name" value="Transposase_21"/>
</dbReference>
<protein>
    <recommendedName>
        <fullName evidence="3">Transposase</fullName>
    </recommendedName>
</protein>
<evidence type="ECO:0008006" key="3">
    <source>
        <dbReference type="Google" id="ProtNLM"/>
    </source>
</evidence>
<sequence length="112" mass="12971">MLIDGPKSPGQRIDVYLQPLIEELLELWNHGLLTFDASSNQMFKLHTSLLWTINGFPAYAMLSGWSTRGEFACPICGDKTPSQWLKHCRKHCYMGHRRFLSANQNFVRTRFP</sequence>
<comment type="caution">
    <text evidence="1">The sequence shown here is derived from an EMBL/GenBank/DDBJ whole genome shotgun (WGS) entry which is preliminary data.</text>
</comment>
<accession>A0ABD2XRR0</accession>
<evidence type="ECO:0000313" key="1">
    <source>
        <dbReference type="EMBL" id="KAL3497594.1"/>
    </source>
</evidence>
<evidence type="ECO:0000313" key="2">
    <source>
        <dbReference type="Proteomes" id="UP001630127"/>
    </source>
</evidence>
<name>A0ABD2XRR0_9GENT</name>